<evidence type="ECO:0000256" key="1">
    <source>
        <dbReference type="ARBA" id="ARBA00004651"/>
    </source>
</evidence>
<dbReference type="PANTHER" id="PTHR32309:SF13">
    <property type="entry name" value="FERRIC ENTEROBACTIN TRANSPORT PROTEIN FEPE"/>
    <property type="match status" value="1"/>
</dbReference>
<evidence type="ECO:0000259" key="8">
    <source>
        <dbReference type="Pfam" id="PF13807"/>
    </source>
</evidence>
<dbReference type="InterPro" id="IPR017468">
    <property type="entry name" value="Chain_len_reg_EpsF"/>
</dbReference>
<comment type="subcellular location">
    <subcellularLocation>
        <location evidence="1">Cell membrane</location>
        <topology evidence="1">Multi-pass membrane protein</topology>
    </subcellularLocation>
</comment>
<proteinExistence type="predicted"/>
<keyword evidence="2" id="KW-1003">Cell membrane</keyword>
<dbReference type="InterPro" id="IPR003856">
    <property type="entry name" value="LPS_length_determ_N"/>
</dbReference>
<keyword evidence="3 6" id="KW-0812">Transmembrane</keyword>
<accession>A0A4Q7W158</accession>
<dbReference type="InterPro" id="IPR050445">
    <property type="entry name" value="Bact_polysacc_biosynth/exp"/>
</dbReference>
<evidence type="ECO:0000256" key="6">
    <source>
        <dbReference type="SAM" id="Phobius"/>
    </source>
</evidence>
<name>A0A4Q7W158_9BURK</name>
<dbReference type="GO" id="GO:0005886">
    <property type="term" value="C:plasma membrane"/>
    <property type="evidence" value="ECO:0007669"/>
    <property type="project" value="UniProtKB-SubCell"/>
</dbReference>
<feature type="transmembrane region" description="Helical" evidence="6">
    <location>
        <begin position="397"/>
        <end position="418"/>
    </location>
</feature>
<keyword evidence="5 6" id="KW-0472">Membrane</keyword>
<dbReference type="Pfam" id="PF02706">
    <property type="entry name" value="Wzz"/>
    <property type="match status" value="1"/>
</dbReference>
<evidence type="ECO:0000259" key="7">
    <source>
        <dbReference type="Pfam" id="PF02706"/>
    </source>
</evidence>
<keyword evidence="4 6" id="KW-1133">Transmembrane helix</keyword>
<feature type="domain" description="Polysaccharide chain length determinant N-terminal" evidence="7">
    <location>
        <begin position="8"/>
        <end position="87"/>
    </location>
</feature>
<evidence type="ECO:0000256" key="3">
    <source>
        <dbReference type="ARBA" id="ARBA00022692"/>
    </source>
</evidence>
<evidence type="ECO:0000256" key="2">
    <source>
        <dbReference type="ARBA" id="ARBA00022475"/>
    </source>
</evidence>
<gene>
    <name evidence="9" type="ORF">EV670_0282</name>
</gene>
<dbReference type="EMBL" id="SHKP01000004">
    <property type="protein sequence ID" value="RZU02259.1"/>
    <property type="molecule type" value="Genomic_DNA"/>
</dbReference>
<reference evidence="9 10" key="1">
    <citation type="submission" date="2019-02" db="EMBL/GenBank/DDBJ databases">
        <title>Genomic Encyclopedia of Type Strains, Phase IV (KMG-IV): sequencing the most valuable type-strain genomes for metagenomic binning, comparative biology and taxonomic classification.</title>
        <authorList>
            <person name="Goeker M."/>
        </authorList>
    </citation>
    <scope>NUCLEOTIDE SEQUENCE [LARGE SCALE GENOMIC DNA]</scope>
    <source>
        <strain evidence="9 10">DSM 19570</strain>
    </source>
</reference>
<comment type="caution">
    <text evidence="9">The sequence shown here is derived from an EMBL/GenBank/DDBJ whole genome shotgun (WGS) entry which is preliminary data.</text>
</comment>
<evidence type="ECO:0000313" key="10">
    <source>
        <dbReference type="Proteomes" id="UP000293671"/>
    </source>
</evidence>
<dbReference type="PANTHER" id="PTHR32309">
    <property type="entry name" value="TYROSINE-PROTEIN KINASE"/>
    <property type="match status" value="1"/>
</dbReference>
<sequence length="478" mass="52535">MSITQFLAVMQARWKLALYVFLFVVLATAVASLVLPKRYTASTAIVLDVKSVDPVAGGYVPGLMSTTYMATQADIITSDRVARRVVAMLKLTENAEIREQWLQDTGGRGEFDAWLANLLQNNLEVLPSKSSNVIKINFSGVDAKFAALLANAFVQAYTDTTLDLRVEPARQYSGFFDERAKTYREELEKAQSRLSAYQREKGLLATDERLDIENARLAELSSQLVAMQALSAESSSRQAQVRNSADELRDVMTDPIVTGLRAEAGRQQAQLQQLSARLGDAHPQVIELKASIAELRSRIAIETRRVSGSVGVNNSINIGREAQVRAALDQQRIKLFQLKAQRDDALILLKDVETAQKAYDAVLGRLNLTKLDSQNTLTNVGLLSSATEPPFASSPKLFLNLGVAVVLGALLAVAAVLVREFFDRRVRTIEDIAEQLQLPVLCVMPGPAKRPRFGRQPDTARISMQQRVLGLPAATRTA</sequence>
<dbReference type="NCBIfam" id="TIGR03017">
    <property type="entry name" value="EpsF"/>
    <property type="match status" value="1"/>
</dbReference>
<dbReference type="OrthoDB" id="8559110at2"/>
<keyword evidence="10" id="KW-1185">Reference proteome</keyword>
<dbReference type="Pfam" id="PF13807">
    <property type="entry name" value="GNVR"/>
    <property type="match status" value="1"/>
</dbReference>
<organism evidence="9 10">
    <name type="scientific">Rivibacter subsaxonicus</name>
    <dbReference type="NCBI Taxonomy" id="457575"/>
    <lineage>
        <taxon>Bacteria</taxon>
        <taxon>Pseudomonadati</taxon>
        <taxon>Pseudomonadota</taxon>
        <taxon>Betaproteobacteria</taxon>
        <taxon>Burkholderiales</taxon>
        <taxon>Rivibacter</taxon>
    </lineage>
</organism>
<dbReference type="Proteomes" id="UP000293671">
    <property type="component" value="Unassembled WGS sequence"/>
</dbReference>
<feature type="domain" description="Tyrosine-protein kinase G-rich" evidence="8">
    <location>
        <begin position="344"/>
        <end position="420"/>
    </location>
</feature>
<evidence type="ECO:0000256" key="4">
    <source>
        <dbReference type="ARBA" id="ARBA00022989"/>
    </source>
</evidence>
<dbReference type="RefSeq" id="WP_130430035.1">
    <property type="nucleotide sequence ID" value="NZ_SHKP01000004.1"/>
</dbReference>
<dbReference type="InterPro" id="IPR032807">
    <property type="entry name" value="GNVR"/>
</dbReference>
<dbReference type="AlphaFoldDB" id="A0A4Q7W158"/>
<dbReference type="GO" id="GO:0004713">
    <property type="term" value="F:protein tyrosine kinase activity"/>
    <property type="evidence" value="ECO:0007669"/>
    <property type="project" value="TreeGrafter"/>
</dbReference>
<evidence type="ECO:0000313" key="9">
    <source>
        <dbReference type="EMBL" id="RZU02259.1"/>
    </source>
</evidence>
<protein>
    <submittedName>
        <fullName evidence="9">Chain length determinant protein EpsF</fullName>
    </submittedName>
</protein>
<evidence type="ECO:0000256" key="5">
    <source>
        <dbReference type="ARBA" id="ARBA00023136"/>
    </source>
</evidence>